<evidence type="ECO:0000256" key="8">
    <source>
        <dbReference type="SAM" id="Phobius"/>
    </source>
</evidence>
<dbReference type="Proteomes" id="UP000249619">
    <property type="component" value="Unassembled WGS sequence"/>
</dbReference>
<feature type="transmembrane region" description="Helical" evidence="8">
    <location>
        <begin position="131"/>
        <end position="153"/>
    </location>
</feature>
<accession>A0A364MZY9</accession>
<dbReference type="InterPro" id="IPR051788">
    <property type="entry name" value="MFS_Transporter"/>
</dbReference>
<evidence type="ECO:0000313" key="11">
    <source>
        <dbReference type="Proteomes" id="UP000249619"/>
    </source>
</evidence>
<reference evidence="11" key="1">
    <citation type="submission" date="2018-05" db="EMBL/GenBank/DDBJ databases">
        <title>Draft genome sequence of Stemphylium lycopersici strain CIDEFI 213.</title>
        <authorList>
            <person name="Medina R."/>
            <person name="Franco M.E.E."/>
            <person name="Lucentini C.G."/>
            <person name="Saparrat M.C.N."/>
            <person name="Balatti P.A."/>
        </authorList>
    </citation>
    <scope>NUCLEOTIDE SEQUENCE [LARGE SCALE GENOMIC DNA]</scope>
    <source>
        <strain evidence="11">CIDEFI 213</strain>
    </source>
</reference>
<protein>
    <submittedName>
        <fullName evidence="10">MFS transporter-like protein</fullName>
    </submittedName>
</protein>
<evidence type="ECO:0000256" key="4">
    <source>
        <dbReference type="ARBA" id="ARBA00022692"/>
    </source>
</evidence>
<dbReference type="InterPro" id="IPR036259">
    <property type="entry name" value="MFS_trans_sf"/>
</dbReference>
<proteinExistence type="inferred from homology"/>
<evidence type="ECO:0000256" key="1">
    <source>
        <dbReference type="ARBA" id="ARBA00004127"/>
    </source>
</evidence>
<dbReference type="Gene3D" id="1.20.1250.20">
    <property type="entry name" value="MFS general substrate transporter like domains"/>
    <property type="match status" value="2"/>
</dbReference>
<feature type="compositionally biased region" description="Polar residues" evidence="7">
    <location>
        <begin position="1"/>
        <end position="11"/>
    </location>
</feature>
<name>A0A364MZY9_STELY</name>
<feature type="transmembrane region" description="Helical" evidence="8">
    <location>
        <begin position="107"/>
        <end position="125"/>
    </location>
</feature>
<dbReference type="FunFam" id="1.20.1250.20:FF:000286">
    <property type="entry name" value="MFS efflux transporter"/>
    <property type="match status" value="1"/>
</dbReference>
<keyword evidence="11" id="KW-1185">Reference proteome</keyword>
<dbReference type="AlphaFoldDB" id="A0A364MZY9"/>
<feature type="transmembrane region" description="Helical" evidence="8">
    <location>
        <begin position="192"/>
        <end position="214"/>
    </location>
</feature>
<dbReference type="InterPro" id="IPR011701">
    <property type="entry name" value="MFS"/>
</dbReference>
<feature type="transmembrane region" description="Helical" evidence="8">
    <location>
        <begin position="370"/>
        <end position="393"/>
    </location>
</feature>
<gene>
    <name evidence="10" type="ORF">DDE83_006170</name>
</gene>
<dbReference type="GO" id="GO:0022857">
    <property type="term" value="F:transmembrane transporter activity"/>
    <property type="evidence" value="ECO:0007669"/>
    <property type="project" value="InterPro"/>
</dbReference>
<dbReference type="GO" id="GO:0012505">
    <property type="term" value="C:endomembrane system"/>
    <property type="evidence" value="ECO:0007669"/>
    <property type="project" value="UniProtKB-SubCell"/>
</dbReference>
<organism evidence="10 11">
    <name type="scientific">Stemphylium lycopersici</name>
    <name type="common">Tomato gray leaf spot disease fungus</name>
    <name type="synonym">Thyrospora lycopersici</name>
    <dbReference type="NCBI Taxonomy" id="183478"/>
    <lineage>
        <taxon>Eukaryota</taxon>
        <taxon>Fungi</taxon>
        <taxon>Dikarya</taxon>
        <taxon>Ascomycota</taxon>
        <taxon>Pezizomycotina</taxon>
        <taxon>Dothideomycetes</taxon>
        <taxon>Pleosporomycetidae</taxon>
        <taxon>Pleosporales</taxon>
        <taxon>Pleosporineae</taxon>
        <taxon>Pleosporaceae</taxon>
        <taxon>Stemphylium</taxon>
    </lineage>
</organism>
<evidence type="ECO:0000256" key="5">
    <source>
        <dbReference type="ARBA" id="ARBA00022989"/>
    </source>
</evidence>
<dbReference type="EMBL" id="QGDH01000091">
    <property type="protein sequence ID" value="RAR08070.1"/>
    <property type="molecule type" value="Genomic_DNA"/>
</dbReference>
<feature type="transmembrane region" description="Helical" evidence="8">
    <location>
        <begin position="245"/>
        <end position="268"/>
    </location>
</feature>
<feature type="domain" description="Major facilitator superfamily (MFS) profile" evidence="9">
    <location>
        <begin position="42"/>
        <end position="423"/>
    </location>
</feature>
<keyword evidence="3" id="KW-0813">Transport</keyword>
<feature type="region of interest" description="Disordered" evidence="7">
    <location>
        <begin position="1"/>
        <end position="31"/>
    </location>
</feature>
<feature type="transmembrane region" description="Helical" evidence="8">
    <location>
        <begin position="280"/>
        <end position="300"/>
    </location>
</feature>
<keyword evidence="4 8" id="KW-0812">Transmembrane</keyword>
<feature type="compositionally biased region" description="Pro residues" evidence="7">
    <location>
        <begin position="15"/>
        <end position="25"/>
    </location>
</feature>
<dbReference type="SUPFAM" id="SSF103473">
    <property type="entry name" value="MFS general substrate transporter"/>
    <property type="match status" value="1"/>
</dbReference>
<comment type="similarity">
    <text evidence="2">Belongs to the major facilitator superfamily.</text>
</comment>
<comment type="caution">
    <text evidence="10">The sequence shown here is derived from an EMBL/GenBank/DDBJ whole genome shotgun (WGS) entry which is preliminary data.</text>
</comment>
<dbReference type="GO" id="GO:0016020">
    <property type="term" value="C:membrane"/>
    <property type="evidence" value="ECO:0007669"/>
    <property type="project" value="TreeGrafter"/>
</dbReference>
<evidence type="ECO:0000313" key="10">
    <source>
        <dbReference type="EMBL" id="RAR08070.1"/>
    </source>
</evidence>
<evidence type="ECO:0000256" key="7">
    <source>
        <dbReference type="SAM" id="MobiDB-lite"/>
    </source>
</evidence>
<dbReference type="PROSITE" id="PS50850">
    <property type="entry name" value="MFS"/>
    <property type="match status" value="1"/>
</dbReference>
<feature type="transmembrane region" description="Helical" evidence="8">
    <location>
        <begin position="399"/>
        <end position="419"/>
    </location>
</feature>
<keyword evidence="5 8" id="KW-1133">Transmembrane helix</keyword>
<feature type="transmembrane region" description="Helical" evidence="8">
    <location>
        <begin position="39"/>
        <end position="64"/>
    </location>
</feature>
<comment type="subcellular location">
    <subcellularLocation>
        <location evidence="1">Endomembrane system</location>
        <topology evidence="1">Multi-pass membrane protein</topology>
    </subcellularLocation>
</comment>
<feature type="transmembrane region" description="Helical" evidence="8">
    <location>
        <begin position="337"/>
        <end position="358"/>
    </location>
</feature>
<evidence type="ECO:0000256" key="2">
    <source>
        <dbReference type="ARBA" id="ARBA00008335"/>
    </source>
</evidence>
<feature type="transmembrane region" description="Helical" evidence="8">
    <location>
        <begin position="312"/>
        <end position="331"/>
    </location>
</feature>
<evidence type="ECO:0000256" key="3">
    <source>
        <dbReference type="ARBA" id="ARBA00022448"/>
    </source>
</evidence>
<dbReference type="PANTHER" id="PTHR23514">
    <property type="entry name" value="BYPASS OF STOP CODON PROTEIN 6"/>
    <property type="match status" value="1"/>
</dbReference>
<sequence>MSHPHSPNESSPLLRAPPSPTPTNPAAPEYDPETMDTRLVFKIAAAMYSFVTLGLFNSSIGAVLPLLSQHYSLSDLQVSSIFLAGPVGYIVAAQSSDAVHYRFGQRGIAVAGPVLQVVATATAATHPGFGLVLVAFAFQGLGTGLLDGSWCAWAGSMKKANTISGLLHGSYSVGGALGPFLVTVLATGHRAWWAWYSILAGASTLSFIVQVAAFRNESASVYRLSKQSKVTDTRIDVRAIFQFRATWLCAAYFLTYVGVETSISGWVVSFMLRERHASDYIAGLSSSGYWIGMAVGRLILGFATDKMGVRRATVLYFLCAIVLESSFAAFTSLPASVILMIMLGFVMGPLFPSGVVLLTRLLPAELHVAAVSFVASLGQVGGAFLPFAIGAVVQGLGIGVFRFAILVETILALLVWVVFAKIRPVLLPVSTTRLED</sequence>
<dbReference type="PANTHER" id="PTHR23514:SF3">
    <property type="entry name" value="BYPASS OF STOP CODON PROTEIN 6"/>
    <property type="match status" value="1"/>
</dbReference>
<feature type="transmembrane region" description="Helical" evidence="8">
    <location>
        <begin position="165"/>
        <end position="186"/>
    </location>
</feature>
<dbReference type="OrthoDB" id="413079at2759"/>
<dbReference type="InterPro" id="IPR020846">
    <property type="entry name" value="MFS_dom"/>
</dbReference>
<keyword evidence="6 8" id="KW-0472">Membrane</keyword>
<evidence type="ECO:0000256" key="6">
    <source>
        <dbReference type="ARBA" id="ARBA00023136"/>
    </source>
</evidence>
<evidence type="ECO:0000259" key="9">
    <source>
        <dbReference type="PROSITE" id="PS50850"/>
    </source>
</evidence>
<feature type="transmembrane region" description="Helical" evidence="8">
    <location>
        <begin position="76"/>
        <end position="95"/>
    </location>
</feature>
<dbReference type="Pfam" id="PF07690">
    <property type="entry name" value="MFS_1"/>
    <property type="match status" value="1"/>
</dbReference>